<keyword evidence="1" id="KW-0472">Membrane</keyword>
<dbReference type="PANTHER" id="PTHR22941">
    <property type="entry name" value="SERPENTINE RECEPTOR"/>
    <property type="match status" value="1"/>
</dbReference>
<reference evidence="3" key="1">
    <citation type="submission" date="2016-11" db="UniProtKB">
        <authorList>
            <consortium name="WormBaseParasite"/>
        </authorList>
    </citation>
    <scope>IDENTIFICATION</scope>
</reference>
<feature type="transmembrane region" description="Helical" evidence="1">
    <location>
        <begin position="274"/>
        <end position="292"/>
    </location>
</feature>
<protein>
    <submittedName>
        <fullName evidence="3">G_PROTEIN_RECEP_F1_2 domain-containing protein</fullName>
    </submittedName>
</protein>
<evidence type="ECO:0000256" key="1">
    <source>
        <dbReference type="SAM" id="Phobius"/>
    </source>
</evidence>
<feature type="transmembrane region" description="Helical" evidence="1">
    <location>
        <begin position="181"/>
        <end position="205"/>
    </location>
</feature>
<feature type="transmembrane region" description="Helical" evidence="1">
    <location>
        <begin position="131"/>
        <end position="154"/>
    </location>
</feature>
<dbReference type="Proteomes" id="UP000095287">
    <property type="component" value="Unplaced"/>
</dbReference>
<dbReference type="SUPFAM" id="SSF81321">
    <property type="entry name" value="Family A G protein-coupled receptor-like"/>
    <property type="match status" value="1"/>
</dbReference>
<dbReference type="WBParaSite" id="L893_g17078.t1">
    <property type="protein sequence ID" value="L893_g17078.t1"/>
    <property type="gene ID" value="L893_g17078"/>
</dbReference>
<dbReference type="InterPro" id="IPR053220">
    <property type="entry name" value="Nematode_rcpt-like_serp_H"/>
</dbReference>
<name>A0A1I7YKN2_9BILA</name>
<organism evidence="2 3">
    <name type="scientific">Steinernema glaseri</name>
    <dbReference type="NCBI Taxonomy" id="37863"/>
    <lineage>
        <taxon>Eukaryota</taxon>
        <taxon>Metazoa</taxon>
        <taxon>Ecdysozoa</taxon>
        <taxon>Nematoda</taxon>
        <taxon>Chromadorea</taxon>
        <taxon>Rhabditida</taxon>
        <taxon>Tylenchina</taxon>
        <taxon>Panagrolaimomorpha</taxon>
        <taxon>Strongyloidoidea</taxon>
        <taxon>Steinernematidae</taxon>
        <taxon>Steinernema</taxon>
    </lineage>
</organism>
<dbReference type="Gene3D" id="1.20.1070.10">
    <property type="entry name" value="Rhodopsin 7-helix transmembrane proteins"/>
    <property type="match status" value="1"/>
</dbReference>
<accession>A0A1I7YKN2</accession>
<evidence type="ECO:0000313" key="3">
    <source>
        <dbReference type="WBParaSite" id="L893_g17078.t1"/>
    </source>
</evidence>
<proteinExistence type="predicted"/>
<dbReference type="AlphaFoldDB" id="A0A1I7YKN2"/>
<evidence type="ECO:0000313" key="2">
    <source>
        <dbReference type="Proteomes" id="UP000095287"/>
    </source>
</evidence>
<sequence length="329" mass="37345">MAYSITASFCDLIVIFDLFCEGFLLYMILFRSHHSMKIFRFYLGSLCLSSTVLSILCGFIWQPEFLTHPLCIYTDGIFQAYLNNRGLAALSGALAVQYFQLLLQSFFYVYSRMNSLYVDQITPWRVLWKSVFILLPAAVFGTLLYFSNSTTLYIKRHTSLNLELYVSPACYFVGDLEADGLVNYAVGFLFTYSAFFASTACYVLFRVHRKLRNPSTGTSPRTLKLQRMFFMNVLMQAFVPVILVAAPLLTALALEQFGQQGYGTVLFKIANVSISLNSLISCCLVIGITNPYRRQFLKMLRWKTSTDTVAVVSGVAKMRRSTEGSRYNV</sequence>
<dbReference type="Pfam" id="PF10318">
    <property type="entry name" value="7TM_GPCR_Srh"/>
    <property type="match status" value="1"/>
</dbReference>
<keyword evidence="2" id="KW-1185">Reference proteome</keyword>
<keyword evidence="1" id="KW-0812">Transmembrane</keyword>
<feature type="transmembrane region" description="Helical" evidence="1">
    <location>
        <begin position="87"/>
        <end position="110"/>
    </location>
</feature>
<feature type="transmembrane region" description="Helical" evidence="1">
    <location>
        <begin position="229"/>
        <end position="254"/>
    </location>
</feature>
<dbReference type="InterPro" id="IPR019422">
    <property type="entry name" value="7TM_GPCR_serpentine_rcpt_Srh"/>
</dbReference>
<feature type="transmembrane region" description="Helical" evidence="1">
    <location>
        <begin position="41"/>
        <end position="61"/>
    </location>
</feature>
<feature type="transmembrane region" description="Helical" evidence="1">
    <location>
        <begin position="6"/>
        <end position="29"/>
    </location>
</feature>
<keyword evidence="1" id="KW-1133">Transmembrane helix</keyword>